<keyword evidence="6" id="KW-0863">Zinc-finger</keyword>
<dbReference type="PROSITE" id="PS50157">
    <property type="entry name" value="ZINC_FINGER_C2H2_2"/>
    <property type="match status" value="1"/>
</dbReference>
<dbReference type="InterPro" id="IPR013087">
    <property type="entry name" value="Znf_C2H2_type"/>
</dbReference>
<gene>
    <name evidence="8" type="ORF">CC78DRAFT_586645</name>
</gene>
<evidence type="ECO:0000313" key="8">
    <source>
        <dbReference type="EMBL" id="KAF2258834.1"/>
    </source>
</evidence>
<proteinExistence type="predicted"/>
<evidence type="ECO:0000256" key="1">
    <source>
        <dbReference type="ARBA" id="ARBA00004123"/>
    </source>
</evidence>
<keyword evidence="4" id="KW-0539">Nucleus</keyword>
<keyword evidence="3" id="KW-0963">Cytoplasm</keyword>
<keyword evidence="6" id="KW-0479">Metal-binding</keyword>
<sequence>MALDQHKRDSPIHKHDCKTCDCSFANGTALAQHLQNSSVHASSFAVPYNGIPASEIRPVYQVDLKLRHSNPEPRRIIELTRTTLETRIVSAIIDGALRLLPPDQDPAREAIRMQKIRDRTERASQAEKLFNMRHSAGNEVVQKTKITPDILFSSPTIVHGVLCHWIEYKDTFGFKQNPFVHKQHLKQFRKYATTLGSGMVVYSVGFESELLRVEGVTCFREAEVMGWLDSKISQRQYLARVD</sequence>
<accession>A0A9P4JX80</accession>
<dbReference type="PANTHER" id="PTHR31661">
    <property type="entry name" value="SIMILAR TO CDNA SEQUENCE BC052040"/>
    <property type="match status" value="1"/>
</dbReference>
<reference evidence="9" key="1">
    <citation type="journal article" date="2020" name="Stud. Mycol.">
        <title>101 Dothideomycetes genomes: A test case for predicting lifestyles and emergence of pathogens.</title>
        <authorList>
            <person name="Haridas S."/>
            <person name="Albert R."/>
            <person name="Binder M."/>
            <person name="Bloem J."/>
            <person name="LaButti K."/>
            <person name="Salamov A."/>
            <person name="Andreopoulos B."/>
            <person name="Baker S."/>
            <person name="Barry K."/>
            <person name="Bills G."/>
            <person name="Bluhm B."/>
            <person name="Cannon C."/>
            <person name="Castanera R."/>
            <person name="Culley D."/>
            <person name="Daum C."/>
            <person name="Ezra D."/>
            <person name="Gonzalez J."/>
            <person name="Henrissat B."/>
            <person name="Kuo A."/>
            <person name="Liang C."/>
            <person name="Lipzen A."/>
            <person name="Lutzoni F."/>
            <person name="Magnuson J."/>
            <person name="Mondo S."/>
            <person name="Nolan M."/>
            <person name="Ohm R."/>
            <person name="Pangilinan J."/>
            <person name="Park H.-J."/>
            <person name="Ramirez L."/>
            <person name="Alfaro M."/>
            <person name="Sun H."/>
            <person name="Tritt A."/>
            <person name="Yoshinaga Y."/>
            <person name="Zwiers L.-H."/>
            <person name="Turgeon B."/>
            <person name="Goodwin S."/>
            <person name="Spatafora J."/>
            <person name="Crous P."/>
            <person name="Grigoriev I."/>
        </authorList>
    </citation>
    <scope>NUCLEOTIDE SEQUENCE [LARGE SCALE GENOMIC DNA]</scope>
    <source>
        <strain evidence="9">CBS 304.66</strain>
    </source>
</reference>
<evidence type="ECO:0000256" key="6">
    <source>
        <dbReference type="PROSITE-ProRule" id="PRU00042"/>
    </source>
</evidence>
<evidence type="ECO:0000256" key="4">
    <source>
        <dbReference type="ARBA" id="ARBA00023242"/>
    </source>
</evidence>
<dbReference type="EMBL" id="ML986735">
    <property type="protein sequence ID" value="KAF2258834.1"/>
    <property type="molecule type" value="Genomic_DNA"/>
</dbReference>
<dbReference type="GO" id="GO:0005634">
    <property type="term" value="C:nucleus"/>
    <property type="evidence" value="ECO:0007669"/>
    <property type="project" value="UniProtKB-SubCell"/>
</dbReference>
<name>A0A9P4JX80_9PLEO</name>
<dbReference type="GO" id="GO:0005737">
    <property type="term" value="C:cytoplasm"/>
    <property type="evidence" value="ECO:0007669"/>
    <property type="project" value="UniProtKB-SubCell"/>
</dbReference>
<evidence type="ECO:0000313" key="9">
    <source>
        <dbReference type="Proteomes" id="UP000800093"/>
    </source>
</evidence>
<evidence type="ECO:0000259" key="7">
    <source>
        <dbReference type="PROSITE" id="PS50157"/>
    </source>
</evidence>
<keyword evidence="6" id="KW-0862">Zinc</keyword>
<dbReference type="Pfam" id="PF14811">
    <property type="entry name" value="TPD"/>
    <property type="match status" value="1"/>
</dbReference>
<comment type="caution">
    <text evidence="8">The sequence shown here is derived from an EMBL/GenBank/DDBJ whole genome shotgun (WGS) entry which is preliminary data.</text>
</comment>
<feature type="domain" description="C2H2-type" evidence="7">
    <location>
        <begin position="15"/>
        <end position="45"/>
    </location>
</feature>
<protein>
    <recommendedName>
        <fullName evidence="5">CDAN1-interacting nuclease 1</fullName>
    </recommendedName>
</protein>
<dbReference type="GO" id="GO:0008270">
    <property type="term" value="F:zinc ion binding"/>
    <property type="evidence" value="ECO:0007669"/>
    <property type="project" value="UniProtKB-KW"/>
</dbReference>
<keyword evidence="9" id="KW-1185">Reference proteome</keyword>
<comment type="subcellular location">
    <subcellularLocation>
        <location evidence="2">Cytoplasm</location>
    </subcellularLocation>
    <subcellularLocation>
        <location evidence="1">Nucleus</location>
    </subcellularLocation>
</comment>
<evidence type="ECO:0000256" key="5">
    <source>
        <dbReference type="ARBA" id="ARBA00023480"/>
    </source>
</evidence>
<dbReference type="AlphaFoldDB" id="A0A9P4JX80"/>
<dbReference type="InterPro" id="IPR029404">
    <property type="entry name" value="CDIN1"/>
</dbReference>
<organism evidence="8 9">
    <name type="scientific">Lojkania enalia</name>
    <dbReference type="NCBI Taxonomy" id="147567"/>
    <lineage>
        <taxon>Eukaryota</taxon>
        <taxon>Fungi</taxon>
        <taxon>Dikarya</taxon>
        <taxon>Ascomycota</taxon>
        <taxon>Pezizomycotina</taxon>
        <taxon>Dothideomycetes</taxon>
        <taxon>Pleosporomycetidae</taxon>
        <taxon>Pleosporales</taxon>
        <taxon>Pleosporales incertae sedis</taxon>
        <taxon>Lojkania</taxon>
    </lineage>
</organism>
<dbReference type="Proteomes" id="UP000800093">
    <property type="component" value="Unassembled WGS sequence"/>
</dbReference>
<dbReference type="OrthoDB" id="8121437at2759"/>
<evidence type="ECO:0000256" key="2">
    <source>
        <dbReference type="ARBA" id="ARBA00004496"/>
    </source>
</evidence>
<dbReference type="PANTHER" id="PTHR31661:SF1">
    <property type="entry name" value="CDAN1-INTERACTING NUCLEASE 1"/>
    <property type="match status" value="1"/>
</dbReference>
<evidence type="ECO:0000256" key="3">
    <source>
        <dbReference type="ARBA" id="ARBA00022490"/>
    </source>
</evidence>